<feature type="transmembrane region" description="Helical" evidence="6">
    <location>
        <begin position="1298"/>
        <end position="1316"/>
    </location>
</feature>
<feature type="region of interest" description="Disordered" evidence="5">
    <location>
        <begin position="604"/>
        <end position="640"/>
    </location>
</feature>
<evidence type="ECO:0000256" key="6">
    <source>
        <dbReference type="SAM" id="Phobius"/>
    </source>
</evidence>
<feature type="transmembrane region" description="Helical" evidence="6">
    <location>
        <begin position="1233"/>
        <end position="1254"/>
    </location>
</feature>
<feature type="compositionally biased region" description="Polar residues" evidence="5">
    <location>
        <begin position="264"/>
        <end position="275"/>
    </location>
</feature>
<dbReference type="InterPro" id="IPR051068">
    <property type="entry name" value="MFS_Domain-Containing_Protein"/>
</dbReference>
<feature type="compositionally biased region" description="Polar residues" evidence="5">
    <location>
        <begin position="120"/>
        <end position="138"/>
    </location>
</feature>
<keyword evidence="9" id="KW-1185">Reference proteome</keyword>
<feature type="transmembrane region" description="Helical" evidence="6">
    <location>
        <begin position="1705"/>
        <end position="1725"/>
    </location>
</feature>
<feature type="transmembrane region" description="Helical" evidence="6">
    <location>
        <begin position="1635"/>
        <end position="1659"/>
    </location>
</feature>
<feature type="region of interest" description="Disordered" evidence="5">
    <location>
        <begin position="494"/>
        <end position="513"/>
    </location>
</feature>
<accession>A0ABD3MCB8</accession>
<dbReference type="SUPFAM" id="SSF103473">
    <property type="entry name" value="MFS general substrate transporter"/>
    <property type="match status" value="1"/>
</dbReference>
<dbReference type="PANTHER" id="PTHR23510">
    <property type="entry name" value="INNER MEMBRANE TRANSPORT PROTEIN YAJR"/>
    <property type="match status" value="1"/>
</dbReference>
<feature type="region of interest" description="Disordered" evidence="5">
    <location>
        <begin position="788"/>
        <end position="823"/>
    </location>
</feature>
<dbReference type="PANTHER" id="PTHR23510:SF64">
    <property type="entry name" value="INNER MEMBRANE TRANSPORT PROTEIN YAJR"/>
    <property type="match status" value="1"/>
</dbReference>
<keyword evidence="2 6" id="KW-0812">Transmembrane</keyword>
<evidence type="ECO:0000313" key="8">
    <source>
        <dbReference type="EMBL" id="KAL3761755.1"/>
    </source>
</evidence>
<organism evidence="8 9">
    <name type="scientific">Discostella pseudostelligera</name>
    <dbReference type="NCBI Taxonomy" id="259834"/>
    <lineage>
        <taxon>Eukaryota</taxon>
        <taxon>Sar</taxon>
        <taxon>Stramenopiles</taxon>
        <taxon>Ochrophyta</taxon>
        <taxon>Bacillariophyta</taxon>
        <taxon>Coscinodiscophyceae</taxon>
        <taxon>Thalassiosirophycidae</taxon>
        <taxon>Stephanodiscales</taxon>
        <taxon>Stephanodiscaceae</taxon>
        <taxon>Discostella</taxon>
    </lineage>
</organism>
<keyword evidence="3 6" id="KW-1133">Transmembrane helix</keyword>
<dbReference type="Proteomes" id="UP001530293">
    <property type="component" value="Unassembled WGS sequence"/>
</dbReference>
<evidence type="ECO:0000256" key="4">
    <source>
        <dbReference type="ARBA" id="ARBA00023136"/>
    </source>
</evidence>
<evidence type="ECO:0000256" key="5">
    <source>
        <dbReference type="SAM" id="MobiDB-lite"/>
    </source>
</evidence>
<feature type="transmembrane region" description="Helical" evidence="6">
    <location>
        <begin position="1412"/>
        <end position="1432"/>
    </location>
</feature>
<feature type="region of interest" description="Disordered" evidence="5">
    <location>
        <begin position="1457"/>
        <end position="1476"/>
    </location>
</feature>
<feature type="domain" description="SPX" evidence="7">
    <location>
        <begin position="682"/>
        <end position="914"/>
    </location>
</feature>
<gene>
    <name evidence="8" type="ORF">ACHAWU_001271</name>
</gene>
<feature type="transmembrane region" description="Helical" evidence="6">
    <location>
        <begin position="1515"/>
        <end position="1535"/>
    </location>
</feature>
<feature type="transmembrane region" description="Helical" evidence="6">
    <location>
        <begin position="1679"/>
        <end position="1699"/>
    </location>
</feature>
<feature type="transmembrane region" description="Helical" evidence="6">
    <location>
        <begin position="1275"/>
        <end position="1292"/>
    </location>
</feature>
<feature type="transmembrane region" description="Helical" evidence="6">
    <location>
        <begin position="1555"/>
        <end position="1576"/>
    </location>
</feature>
<evidence type="ECO:0000256" key="2">
    <source>
        <dbReference type="ARBA" id="ARBA00022692"/>
    </source>
</evidence>
<keyword evidence="4 6" id="KW-0472">Membrane</keyword>
<dbReference type="EMBL" id="JALLBG020000147">
    <property type="protein sequence ID" value="KAL3761755.1"/>
    <property type="molecule type" value="Genomic_DNA"/>
</dbReference>
<dbReference type="InterPro" id="IPR004331">
    <property type="entry name" value="SPX_dom"/>
</dbReference>
<sequence>MVGFESSLRLSRRRGWEDAYLDYQSLHLLLTQIEAVYEEEDWKRGSGRNDSFAQLPNFDELDDEDDEELRMDSSMVVTPDDGFVKALWKNAVKMTRQIIHVPGSRHSGLRRRLRRGGPTAASSSDGFHGFVSNTTDNDNNWASNDDYFDYAIDQYRRNQKRGGNKDSSSHDRALDRGGWRSPGVTDYRDELFLVSDEDVAYGHCLDGQSDEEDDDEDDWEDDEEKSVNEEFDEVDQYSGENDVDDMHLDNNRLSPLPASDDVKNASTKLTPVTEASENEDSKLGDSNRSRKYESPPMREQDDSVFASKHGLLWTPDASPTTSPIYEKTKMGGQKVKFSDSPGVLEAGYETFAAAAARSGFVHPDGGESQRMMVGSPSEQRGWLGGVIPTWLGGGGGGRQSKPPTETDPLLLKSRESNGQEVNPPKAKDVDTWLNISDNRMAYMAGDLRPPLTPLVYNDTDVDKPFKSIPVPATAAGGLMPETPPLTPTFPYITSASSEKQREQKSSGSGGFGVSLNMIPTTELLHPSSSSRKSPEDAKLGMSQFYSFQNKDYPASTYDNTEYSAHQNNDLGQIEEYDGGDEHELGTSNMISYYSYSGGNDGYFSVRSPTPVSRRHNPSHQRSHSSNEKKSMPGSRSDGGIMRYLFGTASNGGKRTVPTEGGSAAQIRGVVVRPSSSVNAKNHRRSGAIKQRAVVAANKRKRARLRKQRQLRRQRERIPVHLRLAHARAATITERFRGLLRAEVEKVILFANSRLGELSDTIGSLRYSSNEDGQDEMRRKSPSLAEVGMHQLSSSDSDDEDSGPSSASSLADEQEYGIGDNGSRRLRKIDSSETKKQLVLRDRLRISKPLFQKADFLGEDFSLLSAVDEVDAYTAVGVELLHLLRYICVNVIAVRKICKKHDRFLANRMLGGYYRRLSTETKGIHNGKQRQLISRRDAEPQRFGGYIMGTYDIKIQHIANSTTMETVSSSLAIALADFEASQNRSILLGLDFASTSKGKVPEKAIDMEPKLPLPSHHTRSRLRDAAMNRISGQCLRGDDDSTVASHDDENPCANIPITRLQFVVSSIFGLREGARLKSIPFEHLSSRLFMISTGPNVADDGLEGCSRETLDFLRSYQPDAIYYLDLDRFYASLKMWGANDCIGDVMVATLAASSKGYNLATLNRTRFRRHVASSMSIIPLATWGENGMPPDRATKLQNILRLNAASTILYLANYYCVVPTAHLISKTLDSSCSAAVLIGAANLSSILGLVFQSLFAAKRKSLQKRRLDIADFRLPLALCSIFALLGNILFSHAIKKSSFGMAIAGRLLLGFGSAELLNRQLLLTVMVRESVNTEVARLAKMAMIIIPISIVLGSIAGIEIEETPTFMIPLLTESIQSLPSSTSFGPDTPSSPPYRLAPSFFPLGQRKLFSLESVGYVMAVAWIVHLFRLIFFFDLPETKRKKHEPIKSHELQYLTTQEEDFDSDNEEHDSSARSNVSTKIGLGDGTFEKLQTMSRKTVKHHDQLNYSECIANVRQLMFSNVAFPTTVAILFVVKMANEILLSSCGTITSRHFDWSGARAGISMGIMASVIFPVNFTLASQRNVSERDIIKTALRLARLGLLLMVNYESIFMFVLSICSGSLKNDSQTYYYDGRFGIAQYWLGFTMIYLSMVTLESVTLTLMSKVQSSPRQIKKYTIDNSFVVILESAIARGVGDLMIYTFDVLANDIINCLAFSLLIAFTAGIYVVRKHYFFLR</sequence>
<feature type="region of interest" description="Disordered" evidence="5">
    <location>
        <begin position="105"/>
        <end position="138"/>
    </location>
</feature>
<evidence type="ECO:0000259" key="7">
    <source>
        <dbReference type="PROSITE" id="PS51382"/>
    </source>
</evidence>
<comment type="caution">
    <text evidence="8">The sequence shown here is derived from an EMBL/GenBank/DDBJ whole genome shotgun (WGS) entry which is preliminary data.</text>
</comment>
<dbReference type="InterPro" id="IPR036259">
    <property type="entry name" value="MFS_trans_sf"/>
</dbReference>
<evidence type="ECO:0000313" key="9">
    <source>
        <dbReference type="Proteomes" id="UP001530293"/>
    </source>
</evidence>
<proteinExistence type="predicted"/>
<feature type="region of interest" description="Disordered" evidence="5">
    <location>
        <begin position="203"/>
        <end position="335"/>
    </location>
</feature>
<protein>
    <recommendedName>
        <fullName evidence="7">SPX domain-containing protein</fullName>
    </recommendedName>
</protein>
<feature type="transmembrane region" description="Helical" evidence="6">
    <location>
        <begin position="1337"/>
        <end position="1357"/>
    </location>
</feature>
<feature type="region of interest" description="Disordered" evidence="5">
    <location>
        <begin position="366"/>
        <end position="427"/>
    </location>
</feature>
<name>A0ABD3MCB8_9STRA</name>
<evidence type="ECO:0000256" key="1">
    <source>
        <dbReference type="ARBA" id="ARBA00004141"/>
    </source>
</evidence>
<feature type="compositionally biased region" description="Basic and acidic residues" evidence="5">
    <location>
        <begin position="163"/>
        <end position="178"/>
    </location>
</feature>
<feature type="compositionally biased region" description="Basic and acidic residues" evidence="5">
    <location>
        <begin position="279"/>
        <end position="301"/>
    </location>
</feature>
<feature type="compositionally biased region" description="Basic residues" evidence="5">
    <location>
        <begin position="612"/>
        <end position="622"/>
    </location>
</feature>
<feature type="compositionally biased region" description="Acidic residues" evidence="5">
    <location>
        <begin position="1457"/>
        <end position="1466"/>
    </location>
</feature>
<feature type="transmembrane region" description="Helical" evidence="6">
    <location>
        <begin position="1597"/>
        <end position="1615"/>
    </location>
</feature>
<dbReference type="PROSITE" id="PS51382">
    <property type="entry name" value="SPX"/>
    <property type="match status" value="1"/>
</dbReference>
<feature type="compositionally biased region" description="Acidic residues" evidence="5">
    <location>
        <begin position="208"/>
        <end position="235"/>
    </location>
</feature>
<comment type="subcellular location">
    <subcellularLocation>
        <location evidence="1">Membrane</location>
        <topology evidence="1">Multi-pass membrane protein</topology>
    </subcellularLocation>
</comment>
<feature type="region of interest" description="Disordered" evidence="5">
    <location>
        <begin position="158"/>
        <end position="180"/>
    </location>
</feature>
<dbReference type="GO" id="GO:0016020">
    <property type="term" value="C:membrane"/>
    <property type="evidence" value="ECO:0007669"/>
    <property type="project" value="UniProtKB-SubCell"/>
</dbReference>
<evidence type="ECO:0000256" key="3">
    <source>
        <dbReference type="ARBA" id="ARBA00022989"/>
    </source>
</evidence>
<reference evidence="8 9" key="1">
    <citation type="submission" date="2024-10" db="EMBL/GenBank/DDBJ databases">
        <title>Updated reference genomes for cyclostephanoid diatoms.</title>
        <authorList>
            <person name="Roberts W.R."/>
            <person name="Alverson A.J."/>
        </authorList>
    </citation>
    <scope>NUCLEOTIDE SEQUENCE [LARGE SCALE GENOMIC DNA]</scope>
    <source>
        <strain evidence="8 9">AJA232-27</strain>
    </source>
</reference>